<proteinExistence type="predicted"/>
<dbReference type="Pfam" id="PF00072">
    <property type="entry name" value="Response_reg"/>
    <property type="match status" value="1"/>
</dbReference>
<feature type="domain" description="OmpR/PhoB-type" evidence="10">
    <location>
        <begin position="131"/>
        <end position="229"/>
    </location>
</feature>
<reference evidence="11" key="1">
    <citation type="submission" date="2023-10" db="EMBL/GenBank/DDBJ databases">
        <title>Screening of Alkalihalophilus pseudofirmusBZ-TG-HK211 and Its Alleviation of Salt Stress on Rapeseed Growth.</title>
        <authorList>
            <person name="Zhao B."/>
            <person name="Guo T."/>
        </authorList>
    </citation>
    <scope>NUCLEOTIDE SEQUENCE</scope>
    <source>
        <strain evidence="11">BZ-TG-HK211</strain>
    </source>
</reference>
<evidence type="ECO:0000256" key="7">
    <source>
        <dbReference type="PROSITE-ProRule" id="PRU00169"/>
    </source>
</evidence>
<feature type="domain" description="Response regulatory" evidence="9">
    <location>
        <begin position="7"/>
        <end position="121"/>
    </location>
</feature>
<evidence type="ECO:0000256" key="3">
    <source>
        <dbReference type="ARBA" id="ARBA00023012"/>
    </source>
</evidence>
<dbReference type="FunFam" id="3.40.50.2300:FF:000001">
    <property type="entry name" value="DNA-binding response regulator PhoB"/>
    <property type="match status" value="1"/>
</dbReference>
<dbReference type="InterPro" id="IPR036388">
    <property type="entry name" value="WH-like_DNA-bd_sf"/>
</dbReference>
<protein>
    <submittedName>
        <fullName evidence="11">Response regulator transcription factor</fullName>
    </submittedName>
</protein>
<comment type="caution">
    <text evidence="11">The sequence shown here is derived from an EMBL/GenBank/DDBJ whole genome shotgun (WGS) entry which is preliminary data.</text>
</comment>
<keyword evidence="3" id="KW-0902">Two-component regulatory system</keyword>
<dbReference type="SUPFAM" id="SSF46894">
    <property type="entry name" value="C-terminal effector domain of the bipartite response regulators"/>
    <property type="match status" value="1"/>
</dbReference>
<dbReference type="Proteomes" id="UP001285636">
    <property type="component" value="Unassembled WGS sequence"/>
</dbReference>
<evidence type="ECO:0000256" key="8">
    <source>
        <dbReference type="PROSITE-ProRule" id="PRU01091"/>
    </source>
</evidence>
<dbReference type="Gene3D" id="6.10.250.690">
    <property type="match status" value="1"/>
</dbReference>
<organism evidence="11 12">
    <name type="scientific">Alkalihalophilus pseudofirmus</name>
    <name type="common">Bacillus pseudofirmus</name>
    <dbReference type="NCBI Taxonomy" id="79885"/>
    <lineage>
        <taxon>Bacteria</taxon>
        <taxon>Bacillati</taxon>
        <taxon>Bacillota</taxon>
        <taxon>Bacilli</taxon>
        <taxon>Bacillales</taxon>
        <taxon>Bacillaceae</taxon>
        <taxon>Alkalihalophilus</taxon>
    </lineage>
</organism>
<accession>A0AAJ2NQR0</accession>
<dbReference type="CDD" id="cd17574">
    <property type="entry name" value="REC_OmpR"/>
    <property type="match status" value="1"/>
</dbReference>
<dbReference type="InterPro" id="IPR011006">
    <property type="entry name" value="CheY-like_superfamily"/>
</dbReference>
<dbReference type="AlphaFoldDB" id="A0AAJ2NQR0"/>
<evidence type="ECO:0000313" key="12">
    <source>
        <dbReference type="Proteomes" id="UP001285636"/>
    </source>
</evidence>
<dbReference type="PANTHER" id="PTHR48111:SF1">
    <property type="entry name" value="TWO-COMPONENT RESPONSE REGULATOR ORR33"/>
    <property type="match status" value="1"/>
</dbReference>
<evidence type="ECO:0000313" key="11">
    <source>
        <dbReference type="EMBL" id="MDV2886688.1"/>
    </source>
</evidence>
<dbReference type="Gene3D" id="1.10.10.10">
    <property type="entry name" value="Winged helix-like DNA-binding domain superfamily/Winged helix DNA-binding domain"/>
    <property type="match status" value="1"/>
</dbReference>
<dbReference type="PROSITE" id="PS50110">
    <property type="entry name" value="RESPONSE_REGULATORY"/>
    <property type="match status" value="1"/>
</dbReference>
<feature type="DNA-binding region" description="OmpR/PhoB-type" evidence="8">
    <location>
        <begin position="131"/>
        <end position="229"/>
    </location>
</feature>
<keyword evidence="2 7" id="KW-0597">Phosphoprotein</keyword>
<keyword evidence="4" id="KW-0805">Transcription regulation</keyword>
<evidence type="ECO:0000256" key="4">
    <source>
        <dbReference type="ARBA" id="ARBA00023015"/>
    </source>
</evidence>
<dbReference type="Pfam" id="PF00486">
    <property type="entry name" value="Trans_reg_C"/>
    <property type="match status" value="1"/>
</dbReference>
<sequence length="233" mass="26950">MKHKALSVLIIEDDPHIAELIQLYMEKLGYLTQVAYDGEAGLEAYYETYPDFIFLDIMLPKIDGWELCKEIRWDNKKIPIIMLTGKGESQDKIKGLDIGADDYVVKPFDPNELVARMKAVMRRADLLNDEDQVVSLSGLVVDKKEYKAAAGDKEIMMPPKELDLLYYLASYPNQVFTRQQLLDQIWGYAFEGDPRTIDVHIKRIREKLTEADAKWTIKTIRGVGYKFLEKEHE</sequence>
<keyword evidence="5 8" id="KW-0238">DNA-binding</keyword>
<dbReference type="GO" id="GO:0032993">
    <property type="term" value="C:protein-DNA complex"/>
    <property type="evidence" value="ECO:0007669"/>
    <property type="project" value="TreeGrafter"/>
</dbReference>
<evidence type="ECO:0000259" key="9">
    <source>
        <dbReference type="PROSITE" id="PS50110"/>
    </source>
</evidence>
<evidence type="ECO:0000256" key="5">
    <source>
        <dbReference type="ARBA" id="ARBA00023125"/>
    </source>
</evidence>
<dbReference type="GO" id="GO:0000156">
    <property type="term" value="F:phosphorelay response regulator activity"/>
    <property type="evidence" value="ECO:0007669"/>
    <property type="project" value="TreeGrafter"/>
</dbReference>
<dbReference type="InterPro" id="IPR016032">
    <property type="entry name" value="Sig_transdc_resp-reg_C-effctor"/>
</dbReference>
<dbReference type="CDD" id="cd00383">
    <property type="entry name" value="trans_reg_C"/>
    <property type="match status" value="1"/>
</dbReference>
<evidence type="ECO:0000256" key="2">
    <source>
        <dbReference type="ARBA" id="ARBA00022553"/>
    </source>
</evidence>
<dbReference type="GO" id="GO:0005829">
    <property type="term" value="C:cytosol"/>
    <property type="evidence" value="ECO:0007669"/>
    <property type="project" value="TreeGrafter"/>
</dbReference>
<evidence type="ECO:0000259" key="10">
    <source>
        <dbReference type="PROSITE" id="PS51755"/>
    </source>
</evidence>
<feature type="modified residue" description="4-aspartylphosphate" evidence="7">
    <location>
        <position position="56"/>
    </location>
</feature>
<dbReference type="SMART" id="SM00862">
    <property type="entry name" value="Trans_reg_C"/>
    <property type="match status" value="1"/>
</dbReference>
<dbReference type="PROSITE" id="PS51755">
    <property type="entry name" value="OMPR_PHOB"/>
    <property type="match status" value="1"/>
</dbReference>
<comment type="subcellular location">
    <subcellularLocation>
        <location evidence="1">Cytoplasm</location>
    </subcellularLocation>
</comment>
<dbReference type="FunFam" id="1.10.10.10:FF:000018">
    <property type="entry name" value="DNA-binding response regulator ResD"/>
    <property type="match status" value="1"/>
</dbReference>
<gene>
    <name evidence="11" type="ORF">RYX45_15960</name>
</gene>
<dbReference type="InterPro" id="IPR001867">
    <property type="entry name" value="OmpR/PhoB-type_DNA-bd"/>
</dbReference>
<dbReference type="GO" id="GO:0000976">
    <property type="term" value="F:transcription cis-regulatory region binding"/>
    <property type="evidence" value="ECO:0007669"/>
    <property type="project" value="TreeGrafter"/>
</dbReference>
<dbReference type="PANTHER" id="PTHR48111">
    <property type="entry name" value="REGULATOR OF RPOS"/>
    <property type="match status" value="1"/>
</dbReference>
<dbReference type="SMART" id="SM00448">
    <property type="entry name" value="REC"/>
    <property type="match status" value="1"/>
</dbReference>
<evidence type="ECO:0000256" key="1">
    <source>
        <dbReference type="ARBA" id="ARBA00004496"/>
    </source>
</evidence>
<dbReference type="Gene3D" id="3.40.50.2300">
    <property type="match status" value="1"/>
</dbReference>
<name>A0AAJ2NQR0_ALKPS</name>
<keyword evidence="6" id="KW-0804">Transcription</keyword>
<dbReference type="SUPFAM" id="SSF52172">
    <property type="entry name" value="CheY-like"/>
    <property type="match status" value="1"/>
</dbReference>
<dbReference type="EMBL" id="JAWJAY010000004">
    <property type="protein sequence ID" value="MDV2886688.1"/>
    <property type="molecule type" value="Genomic_DNA"/>
</dbReference>
<dbReference type="RefSeq" id="WP_075683311.1">
    <property type="nucleotide sequence ID" value="NZ_CP117835.1"/>
</dbReference>
<dbReference type="InterPro" id="IPR001789">
    <property type="entry name" value="Sig_transdc_resp-reg_receiver"/>
</dbReference>
<evidence type="ECO:0000256" key="6">
    <source>
        <dbReference type="ARBA" id="ARBA00023163"/>
    </source>
</evidence>
<dbReference type="GO" id="GO:0006355">
    <property type="term" value="P:regulation of DNA-templated transcription"/>
    <property type="evidence" value="ECO:0007669"/>
    <property type="project" value="InterPro"/>
</dbReference>
<dbReference type="InterPro" id="IPR039420">
    <property type="entry name" value="WalR-like"/>
</dbReference>